<dbReference type="Proteomes" id="UP000069632">
    <property type="component" value="Unassembled WGS sequence"/>
</dbReference>
<dbReference type="PANTHER" id="PTHR37957">
    <property type="entry name" value="BLR7070 PROTEIN"/>
    <property type="match status" value="1"/>
</dbReference>
<keyword evidence="1" id="KW-0732">Signal</keyword>
<reference evidence="3 4" key="1">
    <citation type="submission" date="2016-02" db="EMBL/GenBank/DDBJ databases">
        <authorList>
            <consortium name="Pathogen Informatics"/>
        </authorList>
    </citation>
    <scope>NUCLEOTIDE SEQUENCE [LARGE SCALE GENOMIC DNA]</scope>
    <source>
        <strain evidence="3 4">RC20</strain>
    </source>
</reference>
<dbReference type="PANTHER" id="PTHR37957:SF1">
    <property type="entry name" value="PHYTASE-LIKE DOMAIN-CONTAINING PROTEIN"/>
    <property type="match status" value="1"/>
</dbReference>
<sequence length="442" mass="49562">MKKFSCFVAFILVGSQLLAEQKFSATLAGHAILPAASFINVPDDAPELLRTNGKFEKTKRTDRLKSFEGVSNGRPTGVMYPFSAQPAQGHSGIISLGDDRFVLLSDNGLGNKLNSKDSALFYNIYKVDFKTGEFKREKSVFLHDPNKKVPFAIQTEATKERYLTGGDFDPESIQFVGEFVYIGDEFGPYIIKADKNGVVIDVFDTIVDGKIVRSPDNPALTLPNSPDENMPKFEVSRSKGFEAMALSKDKTKLYPLLEGALFDYKSGKKESVDGKNYLRILEFDVKKDTWSKKSWKYILEANDHAIGDFNMIDEKHGLIIERDNGEGTSDKACKNGEDKSRCFADVAKFKRVYKVWLSDDGIAKKLAYIDLLDIEDTRKISKKPLVNGKFVFPFFTIENVDVVDKTHIVVGNDNNYPKSSSREPNKADDNELILLDVGEFLK</sequence>
<dbReference type="Pfam" id="PF13449">
    <property type="entry name" value="Phytase-like"/>
    <property type="match status" value="1"/>
</dbReference>
<evidence type="ECO:0000313" key="4">
    <source>
        <dbReference type="Proteomes" id="UP000069632"/>
    </source>
</evidence>
<feature type="chain" id="PRO_5007281547" evidence="1">
    <location>
        <begin position="20"/>
        <end position="442"/>
    </location>
</feature>
<feature type="signal peptide" evidence="1">
    <location>
        <begin position="1"/>
        <end position="19"/>
    </location>
</feature>
<dbReference type="RefSeq" id="WP_075540514.1">
    <property type="nucleotide sequence ID" value="NZ_CP053844.1"/>
</dbReference>
<feature type="domain" description="Phytase-like" evidence="2">
    <location>
        <begin position="85"/>
        <end position="416"/>
    </location>
</feature>
<dbReference type="InterPro" id="IPR027372">
    <property type="entry name" value="Phytase-like_dom"/>
</dbReference>
<gene>
    <name evidence="3" type="ORF">ERS672216_01726</name>
</gene>
<dbReference type="OrthoDB" id="384721at2"/>
<dbReference type="AlphaFoldDB" id="A0A128EKG0"/>
<proteinExistence type="predicted"/>
<evidence type="ECO:0000259" key="2">
    <source>
        <dbReference type="Pfam" id="PF13449"/>
    </source>
</evidence>
<evidence type="ECO:0000256" key="1">
    <source>
        <dbReference type="SAM" id="SignalP"/>
    </source>
</evidence>
<organism evidence="3 4">
    <name type="scientific">Campylobacter geochelonis</name>
    <dbReference type="NCBI Taxonomy" id="1780362"/>
    <lineage>
        <taxon>Bacteria</taxon>
        <taxon>Pseudomonadati</taxon>
        <taxon>Campylobacterota</taxon>
        <taxon>Epsilonproteobacteria</taxon>
        <taxon>Campylobacterales</taxon>
        <taxon>Campylobacteraceae</taxon>
        <taxon>Campylobacter</taxon>
    </lineage>
</organism>
<evidence type="ECO:0000313" key="3">
    <source>
        <dbReference type="EMBL" id="CZE49051.1"/>
    </source>
</evidence>
<name>A0A128EKG0_9BACT</name>
<protein>
    <submittedName>
        <fullName evidence="3">Putative periplasmic protein</fullName>
    </submittedName>
</protein>
<keyword evidence="4" id="KW-1185">Reference proteome</keyword>
<dbReference type="EMBL" id="FIZP01000013">
    <property type="protein sequence ID" value="CZE49051.1"/>
    <property type="molecule type" value="Genomic_DNA"/>
</dbReference>
<accession>A0A128EKG0</accession>